<reference evidence="2" key="1">
    <citation type="submission" date="2024-07" db="EMBL/GenBank/DDBJ databases">
        <title>Complete genome sequence of Prevotella sp. YM-2024 GTC17254.</title>
        <authorList>
            <person name="Hayashi M."/>
            <person name="Muto Y."/>
            <person name="Tanaka K."/>
            <person name="Niwa H."/>
        </authorList>
    </citation>
    <scope>NUCLEOTIDE SEQUENCE</scope>
    <source>
        <strain evidence="2">GTC17254</strain>
    </source>
</reference>
<keyword evidence="2" id="KW-0547">Nucleotide-binding</keyword>
<dbReference type="PANTHER" id="PTHR34301">
    <property type="entry name" value="DNA-BINDING PROTEIN-RELATED"/>
    <property type="match status" value="1"/>
</dbReference>
<dbReference type="SUPFAM" id="SSF52540">
    <property type="entry name" value="P-loop containing nucleoside triphosphate hydrolases"/>
    <property type="match status" value="1"/>
</dbReference>
<keyword evidence="2" id="KW-0067">ATP-binding</keyword>
<evidence type="ECO:0000313" key="2">
    <source>
        <dbReference type="EMBL" id="BFO74005.1"/>
    </source>
</evidence>
<dbReference type="Pfam" id="PF01637">
    <property type="entry name" value="ATPase_2"/>
    <property type="match status" value="1"/>
</dbReference>
<dbReference type="Gene3D" id="3.40.50.300">
    <property type="entry name" value="P-loop containing nucleotide triphosphate hydrolases"/>
    <property type="match status" value="1"/>
</dbReference>
<organism evidence="2">
    <name type="scientific">Prevotella sp. GTC17254</name>
    <dbReference type="NCBI Taxonomy" id="3236794"/>
    <lineage>
        <taxon>Bacteria</taxon>
        <taxon>Pseudomonadati</taxon>
        <taxon>Bacteroidota</taxon>
        <taxon>Bacteroidia</taxon>
        <taxon>Bacteroidales</taxon>
        <taxon>Prevotellaceae</taxon>
        <taxon>Prevotella</taxon>
    </lineage>
</organism>
<dbReference type="GO" id="GO:0005524">
    <property type="term" value="F:ATP binding"/>
    <property type="evidence" value="ECO:0007669"/>
    <property type="project" value="UniProtKB-KW"/>
</dbReference>
<sequence>MKNPFSFGTLVDKPYFTDRVKELQYIVQFLDSENHLILISPRRYGKSSLVRKAVEETGRPYIWLNMQTVLSKEDFAAKLLKLVLREYKIERIKHLLRHFRVIPTISLNPASSEINISFQSSLDTTVLLEDVFALLEKVSTPDEELIVVFDEFQDILGVERGIDKILRAIMQEQKGLNYIFLGSQESMMSEIFERVHSPFYHFGMLMRIDKIPYDDFLAFVAERFSNVADEPESLSRSILEFTACHPYYTQQLASEVWSLTAYEKVRENVVEMAVGNIVKVHDLDYERLWLTFNKTDQFVLSVVCKGENPVQLRQYPTSTITSSLTRLMKRGVLVKGDGYEIEDPFLSRWIHAHQR</sequence>
<dbReference type="AlphaFoldDB" id="A0AB33IWG7"/>
<gene>
    <name evidence="2" type="ORF">GTC17254_16020</name>
</gene>
<evidence type="ECO:0000259" key="1">
    <source>
        <dbReference type="Pfam" id="PF01637"/>
    </source>
</evidence>
<dbReference type="InterPro" id="IPR027417">
    <property type="entry name" value="P-loop_NTPase"/>
</dbReference>
<dbReference type="InterPro" id="IPR011579">
    <property type="entry name" value="ATPase_dom"/>
</dbReference>
<dbReference type="PANTHER" id="PTHR34301:SF8">
    <property type="entry name" value="ATPASE DOMAIN-CONTAINING PROTEIN"/>
    <property type="match status" value="1"/>
</dbReference>
<accession>A0AB33IWG7</accession>
<proteinExistence type="predicted"/>
<name>A0AB33IWG7_9BACT</name>
<protein>
    <submittedName>
        <fullName evidence="2">ATP-binding protein</fullName>
    </submittedName>
</protein>
<dbReference type="EMBL" id="AP035786">
    <property type="protein sequence ID" value="BFO74005.1"/>
    <property type="molecule type" value="Genomic_DNA"/>
</dbReference>
<feature type="domain" description="ATPase" evidence="1">
    <location>
        <begin position="16"/>
        <end position="248"/>
    </location>
</feature>